<reference evidence="7" key="1">
    <citation type="submission" date="2022-08" db="EMBL/GenBank/DDBJ databases">
        <authorList>
            <consortium name="DOE Joint Genome Institute"/>
            <person name="Min B."/>
            <person name="Riley R."/>
            <person name="Sierra-Patev S."/>
            <person name="Naranjo-Ortiz M."/>
            <person name="Looney B."/>
            <person name="Konkel Z."/>
            <person name="Slot J.C."/>
            <person name="Sakamoto Y."/>
            <person name="Steenwyk J.L."/>
            <person name="Rokas A."/>
            <person name="Carro J."/>
            <person name="Camarero S."/>
            <person name="Ferreira P."/>
            <person name="Molpeceres G."/>
            <person name="Ruiz-Duenas F.J."/>
            <person name="Serrano A."/>
            <person name="Henrissat B."/>
            <person name="Drula E."/>
            <person name="Hughes K.W."/>
            <person name="Mata J.L."/>
            <person name="Ishikawa N.K."/>
            <person name="Vargas-Isla R."/>
            <person name="Ushijima S."/>
            <person name="Smith C.A."/>
            <person name="Ahrendt S."/>
            <person name="Andreopoulos W."/>
            <person name="He G."/>
            <person name="Labutti K."/>
            <person name="Lipzen A."/>
            <person name="Ng V."/>
            <person name="Sandor L."/>
            <person name="Barry K."/>
            <person name="Martinez A.T."/>
            <person name="Xiao Y."/>
            <person name="Gibbons J.G."/>
            <person name="Terashima K."/>
            <person name="Hibbett D.S."/>
            <person name="Grigoriev I.V."/>
        </authorList>
    </citation>
    <scope>NUCLEOTIDE SEQUENCE</scope>
    <source>
        <strain evidence="7">Sp2 HRB7682 ss15</strain>
    </source>
</reference>
<dbReference type="GO" id="GO:0043651">
    <property type="term" value="P:linoleic acid metabolic process"/>
    <property type="evidence" value="ECO:0007669"/>
    <property type="project" value="UniProtKB-ARBA"/>
</dbReference>
<keyword evidence="3" id="KW-0223">Dioxygenase</keyword>
<dbReference type="Pfam" id="PF01926">
    <property type="entry name" value="MMR_HSR1"/>
    <property type="match status" value="1"/>
</dbReference>
<dbReference type="PROSITE" id="PS51393">
    <property type="entry name" value="LIPOXYGENASE_3"/>
    <property type="match status" value="1"/>
</dbReference>
<evidence type="ECO:0000256" key="1">
    <source>
        <dbReference type="ARBA" id="ARBA00021175"/>
    </source>
</evidence>
<dbReference type="GO" id="GO:0034440">
    <property type="term" value="P:lipid oxidation"/>
    <property type="evidence" value="ECO:0007669"/>
    <property type="project" value="InterPro"/>
</dbReference>
<dbReference type="CDD" id="cd00882">
    <property type="entry name" value="Ras_like_GTPase"/>
    <property type="match status" value="1"/>
</dbReference>
<dbReference type="Pfam" id="PF00305">
    <property type="entry name" value="Lipoxygenase"/>
    <property type="match status" value="1"/>
</dbReference>
<evidence type="ECO:0000313" key="7">
    <source>
        <dbReference type="EMBL" id="KAJ4465299.1"/>
    </source>
</evidence>
<dbReference type="Gene3D" id="1.20.245.10">
    <property type="entry name" value="Lipoxygenase-1, Domain 5"/>
    <property type="match status" value="1"/>
</dbReference>
<dbReference type="InterPro" id="IPR013819">
    <property type="entry name" value="LipOase_C"/>
</dbReference>
<dbReference type="Gene3D" id="3.10.450.60">
    <property type="match status" value="1"/>
</dbReference>
<dbReference type="InterPro" id="IPR006073">
    <property type="entry name" value="GTP-bd"/>
</dbReference>
<dbReference type="PANTHER" id="PTHR11771">
    <property type="entry name" value="LIPOXYGENASE"/>
    <property type="match status" value="1"/>
</dbReference>
<dbReference type="InterPro" id="IPR036226">
    <property type="entry name" value="LipOase_C_sf"/>
</dbReference>
<evidence type="ECO:0000313" key="8">
    <source>
        <dbReference type="Proteomes" id="UP001150238"/>
    </source>
</evidence>
<dbReference type="GO" id="GO:0005525">
    <property type="term" value="F:GTP binding"/>
    <property type="evidence" value="ECO:0007669"/>
    <property type="project" value="InterPro"/>
</dbReference>
<evidence type="ECO:0000256" key="2">
    <source>
        <dbReference type="ARBA" id="ARBA00022723"/>
    </source>
</evidence>
<dbReference type="InterPro" id="IPR027417">
    <property type="entry name" value="P-loop_NTPase"/>
</dbReference>
<reference evidence="7" key="2">
    <citation type="journal article" date="2023" name="Proc. Natl. Acad. Sci. U.S.A.">
        <title>A global phylogenomic analysis of the shiitake genus Lentinula.</title>
        <authorList>
            <person name="Sierra-Patev S."/>
            <person name="Min B."/>
            <person name="Naranjo-Ortiz M."/>
            <person name="Looney B."/>
            <person name="Konkel Z."/>
            <person name="Slot J.C."/>
            <person name="Sakamoto Y."/>
            <person name="Steenwyk J.L."/>
            <person name="Rokas A."/>
            <person name="Carro J."/>
            <person name="Camarero S."/>
            <person name="Ferreira P."/>
            <person name="Molpeceres G."/>
            <person name="Ruiz-Duenas F.J."/>
            <person name="Serrano A."/>
            <person name="Henrissat B."/>
            <person name="Drula E."/>
            <person name="Hughes K.W."/>
            <person name="Mata J.L."/>
            <person name="Ishikawa N.K."/>
            <person name="Vargas-Isla R."/>
            <person name="Ushijima S."/>
            <person name="Smith C.A."/>
            <person name="Donoghue J."/>
            <person name="Ahrendt S."/>
            <person name="Andreopoulos W."/>
            <person name="He G."/>
            <person name="LaButti K."/>
            <person name="Lipzen A."/>
            <person name="Ng V."/>
            <person name="Riley R."/>
            <person name="Sandor L."/>
            <person name="Barry K."/>
            <person name="Martinez A.T."/>
            <person name="Xiao Y."/>
            <person name="Gibbons J.G."/>
            <person name="Terashima K."/>
            <person name="Grigoriev I.V."/>
            <person name="Hibbett D."/>
        </authorList>
    </citation>
    <scope>NUCLEOTIDE SEQUENCE</scope>
    <source>
        <strain evidence="7">Sp2 HRB7682 ss15</strain>
    </source>
</reference>
<keyword evidence="4" id="KW-0560">Oxidoreductase</keyword>
<evidence type="ECO:0000259" key="6">
    <source>
        <dbReference type="PROSITE" id="PS51393"/>
    </source>
</evidence>
<dbReference type="EMBL" id="JANVFS010000052">
    <property type="protein sequence ID" value="KAJ4465299.1"/>
    <property type="molecule type" value="Genomic_DNA"/>
</dbReference>
<comment type="caution">
    <text evidence="7">The sequence shown here is derived from an EMBL/GenBank/DDBJ whole genome shotgun (WGS) entry which is preliminary data.</text>
</comment>
<dbReference type="GO" id="GO:0016702">
    <property type="term" value="F:oxidoreductase activity, acting on single donors with incorporation of molecular oxygen, incorporation of two atoms of oxygen"/>
    <property type="evidence" value="ECO:0007669"/>
    <property type="project" value="InterPro"/>
</dbReference>
<proteinExistence type="predicted"/>
<gene>
    <name evidence="7" type="ORF">C8J55DRAFT_528948</name>
</gene>
<keyword evidence="5" id="KW-0175">Coiled coil</keyword>
<keyword evidence="2" id="KW-0479">Metal-binding</keyword>
<dbReference type="GO" id="GO:0046872">
    <property type="term" value="F:metal ion binding"/>
    <property type="evidence" value="ECO:0007669"/>
    <property type="project" value="UniProtKB-KW"/>
</dbReference>
<accession>A0A9W9DDQ4</accession>
<evidence type="ECO:0000256" key="3">
    <source>
        <dbReference type="ARBA" id="ARBA00022964"/>
    </source>
</evidence>
<dbReference type="SUPFAM" id="SSF48484">
    <property type="entry name" value="Lipoxigenase"/>
    <property type="match status" value="1"/>
</dbReference>
<protein>
    <recommendedName>
        <fullName evidence="1">Manganese lipoxygenase</fullName>
    </recommendedName>
</protein>
<dbReference type="AlphaFoldDB" id="A0A9W9DDQ4"/>
<dbReference type="Gene3D" id="3.40.50.300">
    <property type="entry name" value="P-loop containing nucleotide triphosphate hydrolases"/>
    <property type="match status" value="1"/>
</dbReference>
<dbReference type="SUPFAM" id="SSF52540">
    <property type="entry name" value="P-loop containing nucleoside triphosphate hydrolases"/>
    <property type="match status" value="1"/>
</dbReference>
<dbReference type="InterPro" id="IPR000907">
    <property type="entry name" value="LipOase"/>
</dbReference>
<evidence type="ECO:0000256" key="5">
    <source>
        <dbReference type="SAM" id="Coils"/>
    </source>
</evidence>
<evidence type="ECO:0000256" key="4">
    <source>
        <dbReference type="ARBA" id="ARBA00023002"/>
    </source>
</evidence>
<feature type="domain" description="Lipoxygenase" evidence="6">
    <location>
        <begin position="243"/>
        <end position="918"/>
    </location>
</feature>
<dbReference type="Proteomes" id="UP001150238">
    <property type="component" value="Unassembled WGS sequence"/>
</dbReference>
<organism evidence="7 8">
    <name type="scientific">Lentinula lateritia</name>
    <dbReference type="NCBI Taxonomy" id="40482"/>
    <lineage>
        <taxon>Eukaryota</taxon>
        <taxon>Fungi</taxon>
        <taxon>Dikarya</taxon>
        <taxon>Basidiomycota</taxon>
        <taxon>Agaricomycotina</taxon>
        <taxon>Agaricomycetes</taxon>
        <taxon>Agaricomycetidae</taxon>
        <taxon>Agaricales</taxon>
        <taxon>Marasmiineae</taxon>
        <taxon>Omphalotaceae</taxon>
        <taxon>Lentinula</taxon>
    </lineage>
</organism>
<sequence length="918" mass="104586">MSEPVGQNDVVMLLMGSTGTGKSSFIRLLTNNTGVKIGNNLDSQTSDVQVFHFFDKFSGRNIVLVDTPGFDDSRNDITDTAVLKKIAEFLLNKYDENRKLNGLIYLHRMSDPRFGGQASRNLKMFQNLCGPSAYRNIVVLTTFWDRVSAEEGLMREEQLKSTFFSNIVAGGARFMRHDRTAQSAREVIAHILTLSPTDVQIQEEIRVDGKGLEETAAGLVHREEVERVLEKHRQEITSLGKEISSIKQDNETLRRELEEEKEELQQRLARWESEKADLKKGLDDSLKSRERLENQYRYVDKVRSATLEVLQVKIKEEKTSNMVVEQMSEETTVQRVYNSNQNDLFQFTYSDKYPPYMKTIPVDDRKNPLRIFDFASFAETTALLFIRPELLWSKIRNLAPDLTICDSMQALEVHNFRLHTESKKRAKSDPNARDMYFSKNIGLRRDWYTDAAFGQQQFTGTNPTTITLAPRRWIDEFTSTAQAQGRADIINLLTEKAESLYVQDYSDFRSSIGVSPGEKIVTDGRHGCSSVALFHLEPEGKLHPLSIVLDYRGSIQESVTIFNRRITSTVNGDEYMDWPWRYAKTCVQVSDWLRHEVAIHLVNTHLVEEVIIVAAYRSFGPNHIIFRLLEPHWSTTLSLNKAARETLVPSIIIGMTGLTASQTYAFLKAAYDRFDWQGLYVPNDLRTRGFPVECLDEPKYHNYAYARNISKTWNIIRKFVATVLSKEYAGGDAAVQRDASIGIFCDEVRSRKGGQLTSFPAIETLDELIDFVTMCIHVAAPQHTAVNYLQQYYQTFVPNKPSALHFPVPQSLSELCSFTEEDLLSALPLKKPRDWLLMAQVPYLLSFEVPEESTILHYAETTSSSRATPTVIRSAAQVLASDLRAFIDTVIQNSNELDDQQTPYLVLDPSRTAISILI</sequence>
<name>A0A9W9DDQ4_9AGAR</name>
<feature type="coiled-coil region" evidence="5">
    <location>
        <begin position="222"/>
        <end position="295"/>
    </location>
</feature>